<protein>
    <submittedName>
        <fullName evidence="2">DNA-binding FrmR family transcriptional regulator</fullName>
    </submittedName>
</protein>
<reference evidence="2" key="1">
    <citation type="submission" date="2023-07" db="EMBL/GenBank/DDBJ databases">
        <title>Genomic Encyclopedia of Type Strains, Phase IV (KMG-IV): sequencing the most valuable type-strain genomes for metagenomic binning, comparative biology and taxonomic classification.</title>
        <authorList>
            <person name="Goeker M."/>
        </authorList>
    </citation>
    <scope>NUCLEOTIDE SEQUENCE</scope>
    <source>
        <strain evidence="2">DSM 19569</strain>
    </source>
</reference>
<accession>A0AAJ1WZF5</accession>
<dbReference type="CDD" id="cd10153">
    <property type="entry name" value="RcnR-FrmR-like_DUF156"/>
    <property type="match status" value="1"/>
</dbReference>
<organism evidence="2 3">
    <name type="scientific">Methylobacterium brachiatum</name>
    <dbReference type="NCBI Taxonomy" id="269660"/>
    <lineage>
        <taxon>Bacteria</taxon>
        <taxon>Pseudomonadati</taxon>
        <taxon>Pseudomonadota</taxon>
        <taxon>Alphaproteobacteria</taxon>
        <taxon>Hyphomicrobiales</taxon>
        <taxon>Methylobacteriaceae</taxon>
        <taxon>Methylobacterium</taxon>
    </lineage>
</organism>
<dbReference type="Proteomes" id="UP001223420">
    <property type="component" value="Unassembled WGS sequence"/>
</dbReference>
<dbReference type="Gene3D" id="1.20.58.1000">
    <property type="entry name" value="Metal-sensitive repressor, helix protomer"/>
    <property type="match status" value="1"/>
</dbReference>
<proteinExistence type="inferred from homology"/>
<name>A0AAJ1WZF5_9HYPH</name>
<keyword evidence="2" id="KW-0238">DNA-binding</keyword>
<sequence>MARRDDGVDAGAQARSDTHVLRDKRGLVNRVRRLRGQVDAIERALQGESSCSDLLQRITAARGAINGLMAEVLEEHVREYLIPQADLPEGTREDAGEELIEIIHSYLT</sequence>
<dbReference type="AlphaFoldDB" id="A0AAJ1WZF5"/>
<dbReference type="Pfam" id="PF02583">
    <property type="entry name" value="Trns_repr_metal"/>
    <property type="match status" value="1"/>
</dbReference>
<dbReference type="PANTHER" id="PTHR33677">
    <property type="entry name" value="TRANSCRIPTIONAL REPRESSOR FRMR-RELATED"/>
    <property type="match status" value="1"/>
</dbReference>
<comment type="caution">
    <text evidence="2">The sequence shown here is derived from an EMBL/GenBank/DDBJ whole genome shotgun (WGS) entry which is preliminary data.</text>
</comment>
<dbReference type="RefSeq" id="WP_043075367.1">
    <property type="nucleotide sequence ID" value="NZ_JAJALK010000034.1"/>
</dbReference>
<dbReference type="EMBL" id="JAUSWL010000031">
    <property type="protein sequence ID" value="MDQ0547587.1"/>
    <property type="molecule type" value="Genomic_DNA"/>
</dbReference>
<dbReference type="GO" id="GO:0003677">
    <property type="term" value="F:DNA binding"/>
    <property type="evidence" value="ECO:0007669"/>
    <property type="project" value="UniProtKB-KW"/>
</dbReference>
<dbReference type="PANTHER" id="PTHR33677:SF5">
    <property type="entry name" value="TRANSCRIPTIONAL REPRESSOR FRMR"/>
    <property type="match status" value="1"/>
</dbReference>
<dbReference type="InterPro" id="IPR003735">
    <property type="entry name" value="Metal_Tscrpt_repr"/>
</dbReference>
<dbReference type="GO" id="GO:0046872">
    <property type="term" value="F:metal ion binding"/>
    <property type="evidence" value="ECO:0007669"/>
    <property type="project" value="InterPro"/>
</dbReference>
<evidence type="ECO:0000313" key="3">
    <source>
        <dbReference type="Proteomes" id="UP001223420"/>
    </source>
</evidence>
<comment type="similarity">
    <text evidence="1">Belongs to the FrmR/RcnR family.</text>
</comment>
<gene>
    <name evidence="2" type="ORF">QO001_006546</name>
</gene>
<dbReference type="GO" id="GO:0045892">
    <property type="term" value="P:negative regulation of DNA-templated transcription"/>
    <property type="evidence" value="ECO:0007669"/>
    <property type="project" value="UniProtKB-ARBA"/>
</dbReference>
<evidence type="ECO:0000256" key="1">
    <source>
        <dbReference type="ARBA" id="ARBA00005260"/>
    </source>
</evidence>
<dbReference type="InterPro" id="IPR038390">
    <property type="entry name" value="Metal_Tscrpt_repr_sf"/>
</dbReference>
<evidence type="ECO:0000313" key="2">
    <source>
        <dbReference type="EMBL" id="MDQ0547587.1"/>
    </source>
</evidence>